<sequence length="161" mass="18880">MSDHGLTLKRHDTVKEPLNNNLEMFKCSAMLCVLQEYHQCMENRSDLRRNEWMKCWKILPSAFLSPNVMNGNSCSSNRVYRWQTFQYLTLLLAFDGVPEEDLRWKKLFILLTEDLNHEGETWKDHKLVSCIKLPKISTSSPITVIRLAEIQGLDHKVLDEK</sequence>
<evidence type="ECO:0000313" key="1">
    <source>
        <dbReference type="EMBL" id="GIY63618.1"/>
    </source>
</evidence>
<protein>
    <submittedName>
        <fullName evidence="1">Uncharacterized protein</fullName>
    </submittedName>
</protein>
<proteinExistence type="predicted"/>
<comment type="caution">
    <text evidence="1">The sequence shown here is derived from an EMBL/GenBank/DDBJ whole genome shotgun (WGS) entry which is preliminary data.</text>
</comment>
<dbReference type="AlphaFoldDB" id="A0AAV4V198"/>
<keyword evidence="2" id="KW-1185">Reference proteome</keyword>
<reference evidence="1 2" key="1">
    <citation type="submission" date="2021-06" db="EMBL/GenBank/DDBJ databases">
        <title>Caerostris extrusa draft genome.</title>
        <authorList>
            <person name="Kono N."/>
            <person name="Arakawa K."/>
        </authorList>
    </citation>
    <scope>NUCLEOTIDE SEQUENCE [LARGE SCALE GENOMIC DNA]</scope>
</reference>
<evidence type="ECO:0000313" key="2">
    <source>
        <dbReference type="Proteomes" id="UP001054945"/>
    </source>
</evidence>
<name>A0AAV4V198_CAEEX</name>
<dbReference type="EMBL" id="BPLR01013763">
    <property type="protein sequence ID" value="GIY63618.1"/>
    <property type="molecule type" value="Genomic_DNA"/>
</dbReference>
<accession>A0AAV4V198</accession>
<organism evidence="1 2">
    <name type="scientific">Caerostris extrusa</name>
    <name type="common">Bark spider</name>
    <name type="synonym">Caerostris bankana</name>
    <dbReference type="NCBI Taxonomy" id="172846"/>
    <lineage>
        <taxon>Eukaryota</taxon>
        <taxon>Metazoa</taxon>
        <taxon>Ecdysozoa</taxon>
        <taxon>Arthropoda</taxon>
        <taxon>Chelicerata</taxon>
        <taxon>Arachnida</taxon>
        <taxon>Araneae</taxon>
        <taxon>Araneomorphae</taxon>
        <taxon>Entelegynae</taxon>
        <taxon>Araneoidea</taxon>
        <taxon>Araneidae</taxon>
        <taxon>Caerostris</taxon>
    </lineage>
</organism>
<gene>
    <name evidence="1" type="ORF">CEXT_503471</name>
</gene>
<dbReference type="Proteomes" id="UP001054945">
    <property type="component" value="Unassembled WGS sequence"/>
</dbReference>